<dbReference type="SMART" id="SM00388">
    <property type="entry name" value="HisKA"/>
    <property type="match status" value="1"/>
</dbReference>
<keyword evidence="4 13" id="KW-0597">Phosphoprotein</keyword>
<dbReference type="Gene3D" id="3.30.565.10">
    <property type="entry name" value="Histidine kinase-like ATPase, C-terminal domain"/>
    <property type="match status" value="1"/>
</dbReference>
<dbReference type="Pfam" id="PF00512">
    <property type="entry name" value="HisKA"/>
    <property type="match status" value="1"/>
</dbReference>
<organism evidence="19 20">
    <name type="scientific">endosymbiont of Escarpia spicata</name>
    <dbReference type="NCBI Taxonomy" id="2200908"/>
    <lineage>
        <taxon>Bacteria</taxon>
        <taxon>Pseudomonadati</taxon>
        <taxon>Pseudomonadota</taxon>
        <taxon>Gammaproteobacteria</taxon>
        <taxon>sulfur-oxidizing symbionts</taxon>
    </lineage>
</organism>
<dbReference type="Pfam" id="PF02518">
    <property type="entry name" value="HATPase_c"/>
    <property type="match status" value="1"/>
</dbReference>
<dbReference type="EC" id="2.7.13.3" evidence="3"/>
<evidence type="ECO:0000256" key="3">
    <source>
        <dbReference type="ARBA" id="ARBA00012438"/>
    </source>
</evidence>
<dbReference type="SMART" id="SM00387">
    <property type="entry name" value="HATPase_c"/>
    <property type="match status" value="1"/>
</dbReference>
<evidence type="ECO:0000256" key="10">
    <source>
        <dbReference type="ARBA" id="ARBA00022989"/>
    </source>
</evidence>
<dbReference type="SUPFAM" id="SSF52172">
    <property type="entry name" value="CheY-like"/>
    <property type="match status" value="1"/>
</dbReference>
<evidence type="ECO:0000256" key="9">
    <source>
        <dbReference type="ARBA" id="ARBA00022840"/>
    </source>
</evidence>
<keyword evidence="6 15" id="KW-0812">Transmembrane</keyword>
<dbReference type="SMART" id="SM00448">
    <property type="entry name" value="REC"/>
    <property type="match status" value="1"/>
</dbReference>
<evidence type="ECO:0000256" key="12">
    <source>
        <dbReference type="ARBA" id="ARBA00023136"/>
    </source>
</evidence>
<proteinExistence type="predicted"/>
<dbReference type="AlphaFoldDB" id="A0A370DQP2"/>
<keyword evidence="7" id="KW-0547">Nucleotide-binding</keyword>
<evidence type="ECO:0000256" key="13">
    <source>
        <dbReference type="PROSITE-ProRule" id="PRU00169"/>
    </source>
</evidence>
<dbReference type="CDD" id="cd17546">
    <property type="entry name" value="REC_hyHK_CKI1_RcsC-like"/>
    <property type="match status" value="1"/>
</dbReference>
<keyword evidence="20" id="KW-1185">Reference proteome</keyword>
<evidence type="ECO:0000256" key="5">
    <source>
        <dbReference type="ARBA" id="ARBA00022679"/>
    </source>
</evidence>
<dbReference type="InterPro" id="IPR001789">
    <property type="entry name" value="Sig_transdc_resp-reg_receiver"/>
</dbReference>
<evidence type="ECO:0000259" key="18">
    <source>
        <dbReference type="PROSITE" id="PS50885"/>
    </source>
</evidence>
<dbReference type="Pfam" id="PF00072">
    <property type="entry name" value="Response_reg"/>
    <property type="match status" value="1"/>
</dbReference>
<evidence type="ECO:0000256" key="7">
    <source>
        <dbReference type="ARBA" id="ARBA00022741"/>
    </source>
</evidence>
<dbReference type="Pfam" id="PF00672">
    <property type="entry name" value="HAMP"/>
    <property type="match status" value="1"/>
</dbReference>
<gene>
    <name evidence="19" type="ORF">DIZ78_07290</name>
</gene>
<feature type="modified residue" description="4-aspartylphosphate" evidence="13">
    <location>
        <position position="678"/>
    </location>
</feature>
<evidence type="ECO:0000256" key="14">
    <source>
        <dbReference type="SAM" id="Coils"/>
    </source>
</evidence>
<feature type="domain" description="HAMP" evidence="18">
    <location>
        <begin position="291"/>
        <end position="344"/>
    </location>
</feature>
<feature type="coiled-coil region" evidence="14">
    <location>
        <begin position="353"/>
        <end position="380"/>
    </location>
</feature>
<keyword evidence="12 15" id="KW-0472">Membrane</keyword>
<evidence type="ECO:0000256" key="6">
    <source>
        <dbReference type="ARBA" id="ARBA00022692"/>
    </source>
</evidence>
<dbReference type="PROSITE" id="PS50885">
    <property type="entry name" value="HAMP"/>
    <property type="match status" value="1"/>
</dbReference>
<comment type="caution">
    <text evidence="19">The sequence shown here is derived from an EMBL/GenBank/DDBJ whole genome shotgun (WGS) entry which is preliminary data.</text>
</comment>
<dbReference type="CDD" id="cd06225">
    <property type="entry name" value="HAMP"/>
    <property type="match status" value="1"/>
</dbReference>
<keyword evidence="10 15" id="KW-1133">Transmembrane helix</keyword>
<feature type="domain" description="Response regulatory" evidence="17">
    <location>
        <begin position="629"/>
        <end position="745"/>
    </location>
</feature>
<evidence type="ECO:0000256" key="1">
    <source>
        <dbReference type="ARBA" id="ARBA00000085"/>
    </source>
</evidence>
<dbReference type="EMBL" id="QFXE01000008">
    <property type="protein sequence ID" value="RDH86699.1"/>
    <property type="molecule type" value="Genomic_DNA"/>
</dbReference>
<sequence length="831" mass="93407">MKLEFLNTMRWNLSQKIAVGTGVLTLITVVVLGGPSYLTMRQQMNETLHAEINESVQDLAQRLDDKLAVMNSTLSSLSENTLVGNALVDSIGRKIYLRSFLADFRQINDVPVTVAVTDFRGVPFSRNNESALVVAKEWLAAVVDSGERRTAIVVDHDNCYFVLAAPVIFANTGQPEGVVVIQFAARELLRSPLYRPSSYSRYLEDVFTFRFIETISKQQITKTIGNAKPNFVAASVPVGRSGIFASNKMEISVYSNPEIIPEHFDRLLWVYLITGLVSMFVLIPASRVLANSLTRRLRQLEMATGGISFDTTSQNRLPVDGYDEVSHLSRTFNSMLDRLESAYVAQRQTGEHLKGALTSMEQAKQEAETASQAKTEFLANMSHELRTPLNAILGFSQVLEKKCRQCPSQQKNLGIVIRSSEHLLTLINDVLDMSQIEAGKITIENEVINLHELLEDVVMLIRPKLEEKGLWLQLEQDPEFERYIRTDPGKLRQILLNLLGNAAKYTDEGGVFIRASSHETGSDTVHLELEIEDTGRGIAEQEQARVFEKFTQIKRNRGYKEGTGLGLGLSISKRYAELLGGEIDLRSELGKGSVFSLSLSVSRGEIDEVAKRSDYSRVIGLEPDQVEFRILIVEDNKVNRLLLRSILERIGFQVREAVDGEQGLKVFFEWLPQLVLMDIRMPHMNGYEATRSIKASPAGQACKVIAVSASVFREGKERLFAAGCDDFLSKPFWESDVLALLAQHLGVRYLYEGGASKKRVVPRKLEPPDLTILSGEWRRRFHAAIEQGQVMEMESLLEEITPHHKELSEQLYHLVSKYAFDRLLELTSEHN</sequence>
<evidence type="ECO:0000259" key="16">
    <source>
        <dbReference type="PROSITE" id="PS50109"/>
    </source>
</evidence>
<keyword evidence="11" id="KW-0902">Two-component regulatory system</keyword>
<evidence type="ECO:0000259" key="17">
    <source>
        <dbReference type="PROSITE" id="PS50110"/>
    </source>
</evidence>
<dbReference type="GO" id="GO:0016020">
    <property type="term" value="C:membrane"/>
    <property type="evidence" value="ECO:0007669"/>
    <property type="project" value="UniProtKB-SubCell"/>
</dbReference>
<dbReference type="PROSITE" id="PS50109">
    <property type="entry name" value="HIS_KIN"/>
    <property type="match status" value="1"/>
</dbReference>
<dbReference type="PANTHER" id="PTHR43047">
    <property type="entry name" value="TWO-COMPONENT HISTIDINE PROTEIN KINASE"/>
    <property type="match status" value="1"/>
</dbReference>
<dbReference type="GO" id="GO:0000155">
    <property type="term" value="F:phosphorelay sensor kinase activity"/>
    <property type="evidence" value="ECO:0007669"/>
    <property type="project" value="InterPro"/>
</dbReference>
<keyword evidence="8" id="KW-0418">Kinase</keyword>
<accession>A0A370DQP2</accession>
<dbReference type="InterPro" id="IPR036890">
    <property type="entry name" value="HATPase_C_sf"/>
</dbReference>
<dbReference type="InterPro" id="IPR004358">
    <property type="entry name" value="Sig_transdc_His_kin-like_C"/>
</dbReference>
<dbReference type="Gene3D" id="1.10.287.130">
    <property type="match status" value="1"/>
</dbReference>
<dbReference type="InterPro" id="IPR011006">
    <property type="entry name" value="CheY-like_superfamily"/>
</dbReference>
<feature type="transmembrane region" description="Helical" evidence="15">
    <location>
        <begin position="268"/>
        <end position="290"/>
    </location>
</feature>
<reference evidence="19 20" key="1">
    <citation type="journal article" date="2018" name="ISME J.">
        <title>Endosymbiont genomes yield clues of tubeworm success.</title>
        <authorList>
            <person name="Li Y."/>
            <person name="Liles M.R."/>
            <person name="Halanych K.M."/>
        </authorList>
    </citation>
    <scope>NUCLEOTIDE SEQUENCE [LARGE SCALE GENOMIC DNA]</scope>
    <source>
        <strain evidence="19">A1462</strain>
    </source>
</reference>
<dbReference type="CDD" id="cd16922">
    <property type="entry name" value="HATPase_EvgS-ArcB-TorS-like"/>
    <property type="match status" value="1"/>
</dbReference>
<dbReference type="Gene3D" id="6.10.340.10">
    <property type="match status" value="1"/>
</dbReference>
<dbReference type="CDD" id="cd00082">
    <property type="entry name" value="HisKA"/>
    <property type="match status" value="1"/>
</dbReference>
<comment type="subcellular location">
    <subcellularLocation>
        <location evidence="2">Membrane</location>
    </subcellularLocation>
</comment>
<evidence type="ECO:0000256" key="11">
    <source>
        <dbReference type="ARBA" id="ARBA00023012"/>
    </source>
</evidence>
<dbReference type="SUPFAM" id="SSF55874">
    <property type="entry name" value="ATPase domain of HSP90 chaperone/DNA topoisomerase II/histidine kinase"/>
    <property type="match status" value="1"/>
</dbReference>
<evidence type="ECO:0000256" key="8">
    <source>
        <dbReference type="ARBA" id="ARBA00022777"/>
    </source>
</evidence>
<dbReference type="InterPro" id="IPR036097">
    <property type="entry name" value="HisK_dim/P_sf"/>
</dbReference>
<dbReference type="InterPro" id="IPR003594">
    <property type="entry name" value="HATPase_dom"/>
</dbReference>
<dbReference type="InterPro" id="IPR003661">
    <property type="entry name" value="HisK_dim/P_dom"/>
</dbReference>
<name>A0A370DQP2_9GAMM</name>
<dbReference type="Proteomes" id="UP000254771">
    <property type="component" value="Unassembled WGS sequence"/>
</dbReference>
<dbReference type="FunFam" id="1.10.287.130:FF:000004">
    <property type="entry name" value="Ethylene receptor 1"/>
    <property type="match status" value="1"/>
</dbReference>
<dbReference type="SUPFAM" id="SSF47384">
    <property type="entry name" value="Homodimeric domain of signal transducing histidine kinase"/>
    <property type="match status" value="1"/>
</dbReference>
<dbReference type="PROSITE" id="PS50110">
    <property type="entry name" value="RESPONSE_REGULATORY"/>
    <property type="match status" value="1"/>
</dbReference>
<dbReference type="GO" id="GO:0005524">
    <property type="term" value="F:ATP binding"/>
    <property type="evidence" value="ECO:0007669"/>
    <property type="project" value="UniProtKB-KW"/>
</dbReference>
<evidence type="ECO:0000313" key="19">
    <source>
        <dbReference type="EMBL" id="RDH86699.1"/>
    </source>
</evidence>
<comment type="catalytic activity">
    <reaction evidence="1">
        <text>ATP + protein L-histidine = ADP + protein N-phospho-L-histidine.</text>
        <dbReference type="EC" id="2.7.13.3"/>
    </reaction>
</comment>
<keyword evidence="5" id="KW-0808">Transferase</keyword>
<dbReference type="Gene3D" id="3.40.50.2300">
    <property type="match status" value="1"/>
</dbReference>
<evidence type="ECO:0000256" key="2">
    <source>
        <dbReference type="ARBA" id="ARBA00004370"/>
    </source>
</evidence>
<protein>
    <recommendedName>
        <fullName evidence="3">histidine kinase</fullName>
        <ecNumber evidence="3">2.7.13.3</ecNumber>
    </recommendedName>
</protein>
<keyword evidence="14" id="KW-0175">Coiled coil</keyword>
<evidence type="ECO:0000256" key="15">
    <source>
        <dbReference type="SAM" id="Phobius"/>
    </source>
</evidence>
<dbReference type="FunFam" id="3.30.565.10:FF:000010">
    <property type="entry name" value="Sensor histidine kinase RcsC"/>
    <property type="match status" value="1"/>
</dbReference>
<evidence type="ECO:0000256" key="4">
    <source>
        <dbReference type="ARBA" id="ARBA00022553"/>
    </source>
</evidence>
<dbReference type="SMART" id="SM00304">
    <property type="entry name" value="HAMP"/>
    <property type="match status" value="1"/>
</dbReference>
<evidence type="ECO:0000313" key="20">
    <source>
        <dbReference type="Proteomes" id="UP000254771"/>
    </source>
</evidence>
<dbReference type="InterPro" id="IPR003660">
    <property type="entry name" value="HAMP_dom"/>
</dbReference>
<dbReference type="PRINTS" id="PR00344">
    <property type="entry name" value="BCTRLSENSOR"/>
</dbReference>
<feature type="domain" description="Histidine kinase" evidence="16">
    <location>
        <begin position="380"/>
        <end position="603"/>
    </location>
</feature>
<dbReference type="InterPro" id="IPR005467">
    <property type="entry name" value="His_kinase_dom"/>
</dbReference>
<keyword evidence="9" id="KW-0067">ATP-binding</keyword>